<proteinExistence type="predicted"/>
<protein>
    <submittedName>
        <fullName evidence="1">Uncharacterized protein</fullName>
    </submittedName>
</protein>
<evidence type="ECO:0000313" key="1">
    <source>
        <dbReference type="EMBL" id="CAB4192976.1"/>
    </source>
</evidence>
<organism evidence="1">
    <name type="scientific">uncultured Caudovirales phage</name>
    <dbReference type="NCBI Taxonomy" id="2100421"/>
    <lineage>
        <taxon>Viruses</taxon>
        <taxon>Duplodnaviria</taxon>
        <taxon>Heunggongvirae</taxon>
        <taxon>Uroviricota</taxon>
        <taxon>Caudoviricetes</taxon>
        <taxon>Peduoviridae</taxon>
        <taxon>Maltschvirus</taxon>
        <taxon>Maltschvirus maltsch</taxon>
    </lineage>
</organism>
<gene>
    <name evidence="1" type="ORF">UFOVP1246_18</name>
</gene>
<dbReference type="EMBL" id="LR797193">
    <property type="protein sequence ID" value="CAB4192976.1"/>
    <property type="molecule type" value="Genomic_DNA"/>
</dbReference>
<dbReference type="PROSITE" id="PS51257">
    <property type="entry name" value="PROKAR_LIPOPROTEIN"/>
    <property type="match status" value="1"/>
</dbReference>
<name>A0A6J5RES4_9CAUD</name>
<reference evidence="1" key="1">
    <citation type="submission" date="2020-05" db="EMBL/GenBank/DDBJ databases">
        <authorList>
            <person name="Chiriac C."/>
            <person name="Salcher M."/>
            <person name="Ghai R."/>
            <person name="Kavagutti S V."/>
        </authorList>
    </citation>
    <scope>NUCLEOTIDE SEQUENCE</scope>
</reference>
<sequence>MKRSPDSLYLLEDSDNTDDLVLHMPVSPGSLTTSCGYIYTEEDIYLPDPDQAIADFCPLCAEFWIEAKTTNDLNNWRPA</sequence>
<accession>A0A6J5RES4</accession>